<feature type="domain" description="Serine hydroxymethyltransferase-like" evidence="4">
    <location>
        <begin position="51"/>
        <end position="417"/>
    </location>
</feature>
<dbReference type="AlphaFoldDB" id="A0A7W3N3W1"/>
<gene>
    <name evidence="5" type="ORF">HNR21_005912</name>
</gene>
<comment type="caution">
    <text evidence="5">The sequence shown here is derived from an EMBL/GenBank/DDBJ whole genome shotgun (WGS) entry which is preliminary data.</text>
</comment>
<name>A0A7W3N3W1_9ACTN</name>
<comment type="similarity">
    <text evidence="2">Belongs to the SHMT family.</text>
</comment>
<evidence type="ECO:0000313" key="6">
    <source>
        <dbReference type="Proteomes" id="UP000539313"/>
    </source>
</evidence>
<proteinExistence type="inferred from homology"/>
<organism evidence="5 6">
    <name type="scientific">Thermomonospora cellulosilytica</name>
    <dbReference type="NCBI Taxonomy" id="1411118"/>
    <lineage>
        <taxon>Bacteria</taxon>
        <taxon>Bacillati</taxon>
        <taxon>Actinomycetota</taxon>
        <taxon>Actinomycetes</taxon>
        <taxon>Streptosporangiales</taxon>
        <taxon>Thermomonosporaceae</taxon>
        <taxon>Thermomonospora</taxon>
    </lineage>
</organism>
<dbReference type="Gene3D" id="3.40.640.10">
    <property type="entry name" value="Type I PLP-dependent aspartate aminotransferase-like (Major domain)"/>
    <property type="match status" value="1"/>
</dbReference>
<dbReference type="InterPro" id="IPR015424">
    <property type="entry name" value="PyrdxlP-dep_Trfase"/>
</dbReference>
<dbReference type="GO" id="GO:0046653">
    <property type="term" value="P:tetrahydrofolate metabolic process"/>
    <property type="evidence" value="ECO:0007669"/>
    <property type="project" value="TreeGrafter"/>
</dbReference>
<dbReference type="GO" id="GO:0019264">
    <property type="term" value="P:glycine biosynthetic process from serine"/>
    <property type="evidence" value="ECO:0007669"/>
    <property type="project" value="TreeGrafter"/>
</dbReference>
<dbReference type="InterPro" id="IPR039429">
    <property type="entry name" value="SHMT-like_dom"/>
</dbReference>
<evidence type="ECO:0000256" key="2">
    <source>
        <dbReference type="ARBA" id="ARBA00006376"/>
    </source>
</evidence>
<keyword evidence="3" id="KW-0663">Pyridoxal phosphate</keyword>
<keyword evidence="6" id="KW-1185">Reference proteome</keyword>
<dbReference type="Gene3D" id="3.90.1150.10">
    <property type="entry name" value="Aspartate Aminotransferase, domain 1"/>
    <property type="match status" value="1"/>
</dbReference>
<sequence length="445" mass="46642">MEQQDGTVPHIAPWASPDARARITEVAAGLAGLWRDPSPGRVAQAVREALDEHARQFDDQGIVLYAGTNVMSEAARRAAGATVSGRPSMGWPGDKYQSGLDHLDRLEVLTPALVARLVGARFAEVRSHSATMANLAVYTALTSPGDTIAVLPERAGGHTSHHAVGVPGVRGLRVVDLPYDVDAYDVDLAALPGFLERERPRLVVIGASLLLFPHRVAAIREATSAAGAHLLYDASHMAGLVAAGRFQRPLAEGADLLTFSTYKSFGGPPGGVIATDDPELAERTSTAVFPGLTANYDAGRLAPLAVTAAEIMGDGGAYADRCIAAARTLAAALHEEGFAVAGADRGFTDSHHVAVDAAALGGGRAAMARLAEAGVYLSAIGLPWQAPGEPDRGLRIGTQEVVRRGLGDAELRQVAALMADLLLRDADPRTVRKAVRRIREEARSA</sequence>
<dbReference type="InterPro" id="IPR015421">
    <property type="entry name" value="PyrdxlP-dep_Trfase_major"/>
</dbReference>
<dbReference type="PANTHER" id="PTHR11680:SF35">
    <property type="entry name" value="SERINE HYDROXYMETHYLTRANSFERASE 1"/>
    <property type="match status" value="1"/>
</dbReference>
<dbReference type="SUPFAM" id="SSF53383">
    <property type="entry name" value="PLP-dependent transferases"/>
    <property type="match status" value="1"/>
</dbReference>
<dbReference type="GO" id="GO:0005737">
    <property type="term" value="C:cytoplasm"/>
    <property type="evidence" value="ECO:0007669"/>
    <property type="project" value="TreeGrafter"/>
</dbReference>
<dbReference type="PANTHER" id="PTHR11680">
    <property type="entry name" value="SERINE HYDROXYMETHYLTRANSFERASE"/>
    <property type="match status" value="1"/>
</dbReference>
<dbReference type="EMBL" id="JACJII010000001">
    <property type="protein sequence ID" value="MBA9007030.1"/>
    <property type="molecule type" value="Genomic_DNA"/>
</dbReference>
<dbReference type="Proteomes" id="UP000539313">
    <property type="component" value="Unassembled WGS sequence"/>
</dbReference>
<evidence type="ECO:0000259" key="4">
    <source>
        <dbReference type="Pfam" id="PF00464"/>
    </source>
</evidence>
<comment type="cofactor">
    <cofactor evidence="1">
        <name>pyridoxal 5'-phosphate</name>
        <dbReference type="ChEBI" id="CHEBI:597326"/>
    </cofactor>
</comment>
<keyword evidence="5" id="KW-0808">Transferase</keyword>
<accession>A0A7W3N3W1</accession>
<dbReference type="RefSeq" id="WP_182707738.1">
    <property type="nucleotide sequence ID" value="NZ_JACJII010000001.1"/>
</dbReference>
<evidence type="ECO:0000313" key="5">
    <source>
        <dbReference type="EMBL" id="MBA9007030.1"/>
    </source>
</evidence>
<dbReference type="InterPro" id="IPR015422">
    <property type="entry name" value="PyrdxlP-dep_Trfase_small"/>
</dbReference>
<protein>
    <submittedName>
        <fullName evidence="5">Glycine hydroxymethyltransferase</fullName>
        <ecNumber evidence="5">2.1.2.1</ecNumber>
    </submittedName>
</protein>
<dbReference type="EC" id="2.1.2.1" evidence="5"/>
<reference evidence="5 6" key="1">
    <citation type="submission" date="2020-08" db="EMBL/GenBank/DDBJ databases">
        <title>Sequencing the genomes of 1000 actinobacteria strains.</title>
        <authorList>
            <person name="Klenk H.-P."/>
        </authorList>
    </citation>
    <scope>NUCLEOTIDE SEQUENCE [LARGE SCALE GENOMIC DNA]</scope>
    <source>
        <strain evidence="5 6">DSM 45823</strain>
    </source>
</reference>
<dbReference type="GO" id="GO:0008168">
    <property type="term" value="F:methyltransferase activity"/>
    <property type="evidence" value="ECO:0007669"/>
    <property type="project" value="UniProtKB-KW"/>
</dbReference>
<dbReference type="Pfam" id="PF00464">
    <property type="entry name" value="SHMT"/>
    <property type="match status" value="1"/>
</dbReference>
<dbReference type="GO" id="GO:0004372">
    <property type="term" value="F:glycine hydroxymethyltransferase activity"/>
    <property type="evidence" value="ECO:0007669"/>
    <property type="project" value="UniProtKB-EC"/>
</dbReference>
<dbReference type="GO" id="GO:0032259">
    <property type="term" value="P:methylation"/>
    <property type="evidence" value="ECO:0007669"/>
    <property type="project" value="UniProtKB-KW"/>
</dbReference>
<dbReference type="GO" id="GO:0030170">
    <property type="term" value="F:pyridoxal phosphate binding"/>
    <property type="evidence" value="ECO:0007669"/>
    <property type="project" value="TreeGrafter"/>
</dbReference>
<keyword evidence="5" id="KW-0489">Methyltransferase</keyword>
<dbReference type="InterPro" id="IPR049943">
    <property type="entry name" value="Ser_HO-MeTrfase-like"/>
</dbReference>
<evidence type="ECO:0000256" key="3">
    <source>
        <dbReference type="ARBA" id="ARBA00022898"/>
    </source>
</evidence>
<evidence type="ECO:0000256" key="1">
    <source>
        <dbReference type="ARBA" id="ARBA00001933"/>
    </source>
</evidence>